<evidence type="ECO:0000256" key="5">
    <source>
        <dbReference type="ARBA" id="ARBA00017058"/>
    </source>
</evidence>
<dbReference type="InterPro" id="IPR024083">
    <property type="entry name" value="Fumarase/histidase_N"/>
</dbReference>
<gene>
    <name evidence="14" type="ORF">IV88_GL001076</name>
</gene>
<comment type="pathway">
    <text evidence="2 12">Purine metabolism; AMP biosynthesis via de novo pathway; AMP from IMP: step 2/2.</text>
</comment>
<comment type="catalytic activity">
    <reaction evidence="8">
        <text>(2S)-2-[5-amino-1-(5-phospho-beta-D-ribosyl)imidazole-4-carboxamido]succinate = 5-amino-1-(5-phospho-beta-D-ribosyl)imidazole-4-carboxamide + fumarate</text>
        <dbReference type="Rhea" id="RHEA:23920"/>
        <dbReference type="ChEBI" id="CHEBI:29806"/>
        <dbReference type="ChEBI" id="CHEBI:58443"/>
        <dbReference type="ChEBI" id="CHEBI:58475"/>
        <dbReference type="EC" id="4.3.2.2"/>
    </reaction>
    <physiologicalReaction direction="left-to-right" evidence="8">
        <dbReference type="Rhea" id="RHEA:23921"/>
    </physiologicalReaction>
</comment>
<proteinExistence type="inferred from homology"/>
<dbReference type="PROSITE" id="PS00163">
    <property type="entry name" value="FUMARATE_LYASES"/>
    <property type="match status" value="1"/>
</dbReference>
<reference evidence="14 15" key="1">
    <citation type="journal article" date="2015" name="Genome Announc.">
        <title>Expanding the biotechnology potential of lactobacilli through comparative genomics of 213 strains and associated genera.</title>
        <authorList>
            <person name="Sun Z."/>
            <person name="Harris H.M."/>
            <person name="McCann A."/>
            <person name="Guo C."/>
            <person name="Argimon S."/>
            <person name="Zhang W."/>
            <person name="Yang X."/>
            <person name="Jeffery I.B."/>
            <person name="Cooney J.C."/>
            <person name="Kagawa T.F."/>
            <person name="Liu W."/>
            <person name="Song Y."/>
            <person name="Salvetti E."/>
            <person name="Wrobel A."/>
            <person name="Rasinkangas P."/>
            <person name="Parkhill J."/>
            <person name="Rea M.C."/>
            <person name="O'Sullivan O."/>
            <person name="Ritari J."/>
            <person name="Douillard F.P."/>
            <person name="Paul Ross R."/>
            <person name="Yang R."/>
            <person name="Briner A.E."/>
            <person name="Felis G.E."/>
            <person name="de Vos W.M."/>
            <person name="Barrangou R."/>
            <person name="Klaenhammer T.R."/>
            <person name="Caufield P.W."/>
            <person name="Cui Y."/>
            <person name="Zhang H."/>
            <person name="O'Toole P.W."/>
        </authorList>
    </citation>
    <scope>NUCLEOTIDE SEQUENCE [LARGE SCALE GENOMIC DNA]</scope>
    <source>
        <strain evidence="14 15">DSM 23026</strain>
    </source>
</reference>
<keyword evidence="15" id="KW-1185">Reference proteome</keyword>
<dbReference type="EC" id="4.3.2.2" evidence="4 11"/>
<dbReference type="InterPro" id="IPR020557">
    <property type="entry name" value="Fumarate_lyase_CS"/>
</dbReference>
<dbReference type="Gene3D" id="1.10.40.30">
    <property type="entry name" value="Fumarase/aspartase (C-terminal domain)"/>
    <property type="match status" value="1"/>
</dbReference>
<dbReference type="AlphaFoldDB" id="A0A0R2NGY7"/>
<dbReference type="Gene3D" id="1.20.200.10">
    <property type="entry name" value="Fumarase/aspartase (Central domain)"/>
    <property type="match status" value="1"/>
</dbReference>
<evidence type="ECO:0000256" key="6">
    <source>
        <dbReference type="ARBA" id="ARBA00022755"/>
    </source>
</evidence>
<evidence type="ECO:0000256" key="3">
    <source>
        <dbReference type="ARBA" id="ARBA00008273"/>
    </source>
</evidence>
<dbReference type="SMART" id="SM00998">
    <property type="entry name" value="ADSL_C"/>
    <property type="match status" value="1"/>
</dbReference>
<evidence type="ECO:0000256" key="9">
    <source>
        <dbReference type="ARBA" id="ARBA00030717"/>
    </source>
</evidence>
<dbReference type="UniPathway" id="UPA00074">
    <property type="reaction ID" value="UER00132"/>
</dbReference>
<keyword evidence="6 12" id="KW-0658">Purine biosynthesis</keyword>
<evidence type="ECO:0000256" key="8">
    <source>
        <dbReference type="ARBA" id="ARBA00024477"/>
    </source>
</evidence>
<accession>A0A0R2NGY7</accession>
<dbReference type="FunFam" id="1.20.200.10:FF:000008">
    <property type="entry name" value="Adenylosuccinate lyase"/>
    <property type="match status" value="1"/>
</dbReference>
<comment type="pathway">
    <text evidence="1 12">Purine metabolism; IMP biosynthesis via de novo pathway; 5-amino-1-(5-phospho-D-ribosyl)imidazole-4-carboxamide from 5-amino-1-(5-phospho-D-ribosyl)imidazole-4-carboxylate: step 2/2.</text>
</comment>
<evidence type="ECO:0000259" key="13">
    <source>
        <dbReference type="SMART" id="SM00998"/>
    </source>
</evidence>
<evidence type="ECO:0000256" key="2">
    <source>
        <dbReference type="ARBA" id="ARBA00004734"/>
    </source>
</evidence>
<evidence type="ECO:0000313" key="15">
    <source>
        <dbReference type="Proteomes" id="UP000051249"/>
    </source>
</evidence>
<dbReference type="SUPFAM" id="SSF48557">
    <property type="entry name" value="L-aspartase-like"/>
    <property type="match status" value="1"/>
</dbReference>
<dbReference type="InterPro" id="IPR022761">
    <property type="entry name" value="Fumarate_lyase_N"/>
</dbReference>
<dbReference type="InterPro" id="IPR008948">
    <property type="entry name" value="L-Aspartase-like"/>
</dbReference>
<dbReference type="InterPro" id="IPR000362">
    <property type="entry name" value="Fumarate_lyase_fam"/>
</dbReference>
<dbReference type="EMBL" id="JQCQ01000033">
    <property type="protein sequence ID" value="KRO22947.1"/>
    <property type="molecule type" value="Genomic_DNA"/>
</dbReference>
<sequence>MLERYMRKEMEDIWSRQRQFETWLDTEKAVVEAWNFVGEIPTDDYQKIEENASFDIDRIDELEQITHHDVIAFTRTVSESLGDEKKWVHYGLTSTDVVDTAQSIRIKQANDIIEKDLIDFSNELKTLAIKYKKLVVVGRTHGIHAEPTTLGLKFLRWYSETQRNINRFKQVRKEIEVGKISGAVGTFANVPPEVEERVCERLGLGVQDISTQVLPRDLHANYMSELALIGSEIEEIATEIRALQRTEINELREGFAKGQKGSSAMPHKRNPISSENVSGLARVLRGEMVTSFENINLWHERDISHSSAERIILPDATALVDYILNRMTNVLRGLVVNEDAIKRNLEQTHGLIFSQHILLSLIEAGWSREDAYDTIQPITMRVWETGVSFKDLLLKNNRIVGSIGKEHLTQLFDLNFHLRNVDKIFARFDM</sequence>
<evidence type="ECO:0000256" key="12">
    <source>
        <dbReference type="RuleBase" id="RU361172"/>
    </source>
</evidence>
<evidence type="ECO:0000313" key="14">
    <source>
        <dbReference type="EMBL" id="KRO22947.1"/>
    </source>
</evidence>
<organism evidence="14 15">
    <name type="scientific">Pediococcus argentinicus</name>
    <dbReference type="NCBI Taxonomy" id="480391"/>
    <lineage>
        <taxon>Bacteria</taxon>
        <taxon>Bacillati</taxon>
        <taxon>Bacillota</taxon>
        <taxon>Bacilli</taxon>
        <taxon>Lactobacillales</taxon>
        <taxon>Lactobacillaceae</taxon>
        <taxon>Pediococcus</taxon>
    </lineage>
</organism>
<dbReference type="GO" id="GO:0006189">
    <property type="term" value="P:'de novo' IMP biosynthetic process"/>
    <property type="evidence" value="ECO:0007669"/>
    <property type="project" value="UniProtKB-UniPathway"/>
</dbReference>
<dbReference type="Proteomes" id="UP000051249">
    <property type="component" value="Unassembled WGS sequence"/>
</dbReference>
<comment type="similarity">
    <text evidence="3 12">Belongs to the lyase 1 family. Adenylosuccinate lyase subfamily.</text>
</comment>
<feature type="domain" description="Adenylosuccinate lyase C-terminal" evidence="13">
    <location>
        <begin position="349"/>
        <end position="429"/>
    </location>
</feature>
<dbReference type="OrthoDB" id="9768878at2"/>
<evidence type="ECO:0000256" key="10">
    <source>
        <dbReference type="ARBA" id="ARBA00049115"/>
    </source>
</evidence>
<dbReference type="PATRIC" id="fig|480391.4.peg.1092"/>
<dbReference type="InterPro" id="IPR004769">
    <property type="entry name" value="Pur_lyase"/>
</dbReference>
<evidence type="ECO:0000256" key="11">
    <source>
        <dbReference type="NCBIfam" id="TIGR00928"/>
    </source>
</evidence>
<dbReference type="PRINTS" id="PR00145">
    <property type="entry name" value="ARGSUCLYASE"/>
</dbReference>
<evidence type="ECO:0000256" key="7">
    <source>
        <dbReference type="ARBA" id="ARBA00023239"/>
    </source>
</evidence>
<evidence type="ECO:0000256" key="1">
    <source>
        <dbReference type="ARBA" id="ARBA00004706"/>
    </source>
</evidence>
<dbReference type="GO" id="GO:0005829">
    <property type="term" value="C:cytosol"/>
    <property type="evidence" value="ECO:0007669"/>
    <property type="project" value="TreeGrafter"/>
</dbReference>
<dbReference type="Pfam" id="PF00206">
    <property type="entry name" value="Lyase_1"/>
    <property type="match status" value="1"/>
</dbReference>
<dbReference type="UniPathway" id="UPA00075">
    <property type="reaction ID" value="UER00336"/>
</dbReference>
<dbReference type="InterPro" id="IPR019468">
    <property type="entry name" value="AdenyloSucc_lyase_C"/>
</dbReference>
<dbReference type="NCBIfam" id="TIGR00928">
    <property type="entry name" value="purB"/>
    <property type="match status" value="1"/>
</dbReference>
<dbReference type="PANTHER" id="PTHR43172">
    <property type="entry name" value="ADENYLOSUCCINATE LYASE"/>
    <property type="match status" value="1"/>
</dbReference>
<comment type="catalytic activity">
    <reaction evidence="10">
        <text>N(6)-(1,2-dicarboxyethyl)-AMP = fumarate + AMP</text>
        <dbReference type="Rhea" id="RHEA:16853"/>
        <dbReference type="ChEBI" id="CHEBI:29806"/>
        <dbReference type="ChEBI" id="CHEBI:57567"/>
        <dbReference type="ChEBI" id="CHEBI:456215"/>
        <dbReference type="EC" id="4.3.2.2"/>
    </reaction>
    <physiologicalReaction direction="left-to-right" evidence="10">
        <dbReference type="Rhea" id="RHEA:16854"/>
    </physiologicalReaction>
</comment>
<protein>
    <recommendedName>
        <fullName evidence="5 11">Adenylosuccinate lyase</fullName>
        <shortName evidence="12">ASL</shortName>
        <ecNumber evidence="4 11">4.3.2.2</ecNumber>
    </recommendedName>
    <alternativeName>
        <fullName evidence="9 12">Adenylosuccinase</fullName>
    </alternativeName>
</protein>
<dbReference type="PANTHER" id="PTHR43172:SF1">
    <property type="entry name" value="ADENYLOSUCCINATE LYASE"/>
    <property type="match status" value="1"/>
</dbReference>
<name>A0A0R2NGY7_9LACO</name>
<dbReference type="RefSeq" id="WP_057800270.1">
    <property type="nucleotide sequence ID" value="NZ_BJZZ01000033.1"/>
</dbReference>
<dbReference type="PRINTS" id="PR00149">
    <property type="entry name" value="FUMRATELYASE"/>
</dbReference>
<comment type="caution">
    <text evidence="14">The sequence shown here is derived from an EMBL/GenBank/DDBJ whole genome shotgun (WGS) entry which is preliminary data.</text>
</comment>
<dbReference type="GO" id="GO:0070626">
    <property type="term" value="F:(S)-2-(5-amino-1-(5-phospho-D-ribosyl)imidazole-4-carboxamido) succinate lyase (fumarate-forming) activity"/>
    <property type="evidence" value="ECO:0007669"/>
    <property type="project" value="TreeGrafter"/>
</dbReference>
<evidence type="ECO:0000256" key="4">
    <source>
        <dbReference type="ARBA" id="ARBA00012339"/>
    </source>
</evidence>
<dbReference type="FunFam" id="1.10.40.30:FF:000007">
    <property type="entry name" value="Adenylosuccinate lyase"/>
    <property type="match status" value="1"/>
</dbReference>
<keyword evidence="7 12" id="KW-0456">Lyase</keyword>
<dbReference type="GO" id="GO:0044208">
    <property type="term" value="P:'de novo' AMP biosynthetic process"/>
    <property type="evidence" value="ECO:0007669"/>
    <property type="project" value="UniProtKB-UniPathway"/>
</dbReference>
<dbReference type="CDD" id="cd01360">
    <property type="entry name" value="Adenylsuccinate_lyase_1"/>
    <property type="match status" value="1"/>
</dbReference>
<dbReference type="Pfam" id="PF10397">
    <property type="entry name" value="ADSL_C"/>
    <property type="match status" value="1"/>
</dbReference>
<dbReference type="Gene3D" id="1.10.275.10">
    <property type="entry name" value="Fumarase/aspartase (N-terminal domain)"/>
    <property type="match status" value="1"/>
</dbReference>
<dbReference type="GO" id="GO:0004018">
    <property type="term" value="F:N6-(1,2-dicarboxyethyl)AMP AMP-lyase (fumarate-forming) activity"/>
    <property type="evidence" value="ECO:0007669"/>
    <property type="project" value="UniProtKB-UniRule"/>
</dbReference>